<keyword evidence="5 6" id="KW-0472">Membrane</keyword>
<evidence type="ECO:0000256" key="2">
    <source>
        <dbReference type="ARBA" id="ARBA00022475"/>
    </source>
</evidence>
<feature type="domain" description="ABC3 transporter permease C-terminal" evidence="7">
    <location>
        <begin position="676"/>
        <end position="784"/>
    </location>
</feature>
<feature type="transmembrane region" description="Helical" evidence="6">
    <location>
        <begin position="368"/>
        <end position="393"/>
    </location>
</feature>
<evidence type="ECO:0000256" key="5">
    <source>
        <dbReference type="ARBA" id="ARBA00023136"/>
    </source>
</evidence>
<feature type="transmembrane region" description="Helical" evidence="6">
    <location>
        <begin position="414"/>
        <end position="437"/>
    </location>
</feature>
<dbReference type="GO" id="GO:0005886">
    <property type="term" value="C:plasma membrane"/>
    <property type="evidence" value="ECO:0007669"/>
    <property type="project" value="UniProtKB-SubCell"/>
</dbReference>
<dbReference type="PANTHER" id="PTHR30572">
    <property type="entry name" value="MEMBRANE COMPONENT OF TRANSPORTER-RELATED"/>
    <property type="match status" value="1"/>
</dbReference>
<dbReference type="InterPro" id="IPR050250">
    <property type="entry name" value="Macrolide_Exporter_MacB"/>
</dbReference>
<protein>
    <submittedName>
        <fullName evidence="9">FtsX-like permease family protein</fullName>
    </submittedName>
</protein>
<reference evidence="9 10" key="1">
    <citation type="submission" date="2020-09" db="EMBL/GenBank/DDBJ databases">
        <title>Sinomicrobium weinanense sp. nov., a halophilic bacteria isolated from saline-alkali soil.</title>
        <authorList>
            <person name="Wu P."/>
            <person name="Ren H."/>
            <person name="Mei Y."/>
            <person name="Liang Y."/>
            <person name="Chen Z."/>
        </authorList>
    </citation>
    <scope>NUCLEOTIDE SEQUENCE [LARGE SCALE GENOMIC DNA]</scope>
    <source>
        <strain evidence="9 10">FJxs</strain>
    </source>
</reference>
<dbReference type="Proteomes" id="UP000653730">
    <property type="component" value="Unassembled WGS sequence"/>
</dbReference>
<keyword evidence="2" id="KW-1003">Cell membrane</keyword>
<feature type="transmembrane region" description="Helical" evidence="6">
    <location>
        <begin position="758"/>
        <end position="781"/>
    </location>
</feature>
<keyword evidence="3 6" id="KW-0812">Transmembrane</keyword>
<dbReference type="GO" id="GO:0022857">
    <property type="term" value="F:transmembrane transporter activity"/>
    <property type="evidence" value="ECO:0007669"/>
    <property type="project" value="TreeGrafter"/>
</dbReference>
<feature type="transmembrane region" description="Helical" evidence="6">
    <location>
        <begin position="725"/>
        <end position="743"/>
    </location>
</feature>
<feature type="domain" description="MacB-like periplasmic core" evidence="8">
    <location>
        <begin position="20"/>
        <end position="235"/>
    </location>
</feature>
<evidence type="ECO:0000259" key="8">
    <source>
        <dbReference type="Pfam" id="PF12704"/>
    </source>
</evidence>
<evidence type="ECO:0000256" key="4">
    <source>
        <dbReference type="ARBA" id="ARBA00022989"/>
    </source>
</evidence>
<evidence type="ECO:0000256" key="6">
    <source>
        <dbReference type="SAM" id="Phobius"/>
    </source>
</evidence>
<dbReference type="PANTHER" id="PTHR30572:SF18">
    <property type="entry name" value="ABC-TYPE MACROLIDE FAMILY EXPORT SYSTEM PERMEASE COMPONENT 2"/>
    <property type="match status" value="1"/>
</dbReference>
<comment type="subcellular location">
    <subcellularLocation>
        <location evidence="1">Cell membrane</location>
        <topology evidence="1">Multi-pass membrane protein</topology>
    </subcellularLocation>
</comment>
<sequence length="795" mass="90403">MIRNYFKIAWRNIRFNKTYSVINIAGLSIGLASFLLVFTVVINEYSYDKQWSKGDRLFRLTSENTATGEKRVSTLSPLAPLLAENFEQVETYSEILHRSVPFVFNEDPVELNSLQVDPGIWDLLDIKTLQGTPQKFNAGYPNLVISEKIRDRYFPHTNPVGKIIRDISNFGESSEYLITGVIEDLPVNTHLRAEALIIDKPQNTDLNSGRFVPYSTNYILLKPGVSKSSLITAINQWYTNLENKKEKIKFSLQPIQDIYLNSDEYYQEIKGNKRNINILTGVAILLLLIACINFVNLSTVRTLKKNRNTGLRKILGASRKKLIFQFLTESFLFFGLSYILGLITYHLFLPFLENFLGNSLALTFTGNLRLLFLSFTLLLSISLLTGIYPAWIISRPDMTHVVSNRFKTNRRSELFRKSLVVAQFVITVGIIISTLVINNQLEFLNQKDLGFNKENLLRINYTAWGNKGEAFKKEIRKIPGVEAASIGQWIPSSAGGTWSADIDDPGSPGNTIKTWYIDADKDLFSTMELEIVKGRSLRNDYSSEQIDPSTSEEEEAGIENRPVLITSYTAERLNIEKLDQAYEEIQGIPVGVIKNFHNQSLRNPLAPTIIRSAKELQYGNMLVRVNTDSPRQIVSRIAQEYNAFYPENLFNYSWTAKDLEKEFRAENKLRTVLTWFSLLIVFLSCLGLFGLITFIIQTRTREISIRKVLGASVARIFGIFSKESLILILIAIIIATPVAWYLLNTWLSGFPYRIEMSFLTFLQSALIVILIALSTIGVRIIRAALKSPAENLRTE</sequence>
<dbReference type="Pfam" id="PF12704">
    <property type="entry name" value="MacB_PCD"/>
    <property type="match status" value="1"/>
</dbReference>
<comment type="caution">
    <text evidence="9">The sequence shown here is derived from an EMBL/GenBank/DDBJ whole genome shotgun (WGS) entry which is preliminary data.</text>
</comment>
<evidence type="ECO:0000313" key="10">
    <source>
        <dbReference type="Proteomes" id="UP000653730"/>
    </source>
</evidence>
<proteinExistence type="predicted"/>
<evidence type="ECO:0000256" key="3">
    <source>
        <dbReference type="ARBA" id="ARBA00022692"/>
    </source>
</evidence>
<organism evidence="9 10">
    <name type="scientific">Sinomicrobium weinanense</name>
    <dbReference type="NCBI Taxonomy" id="2842200"/>
    <lineage>
        <taxon>Bacteria</taxon>
        <taxon>Pseudomonadati</taxon>
        <taxon>Bacteroidota</taxon>
        <taxon>Flavobacteriia</taxon>
        <taxon>Flavobacteriales</taxon>
        <taxon>Flavobacteriaceae</taxon>
        <taxon>Sinomicrobium</taxon>
    </lineage>
</organism>
<dbReference type="InterPro" id="IPR003838">
    <property type="entry name" value="ABC3_permease_C"/>
</dbReference>
<accession>A0A926JP28</accession>
<evidence type="ECO:0000313" key="9">
    <source>
        <dbReference type="EMBL" id="MBC9794749.1"/>
    </source>
</evidence>
<feature type="transmembrane region" description="Helical" evidence="6">
    <location>
        <begin position="21"/>
        <end position="42"/>
    </location>
</feature>
<evidence type="ECO:0000256" key="1">
    <source>
        <dbReference type="ARBA" id="ARBA00004651"/>
    </source>
</evidence>
<feature type="transmembrane region" description="Helical" evidence="6">
    <location>
        <begin position="276"/>
        <end position="297"/>
    </location>
</feature>
<feature type="transmembrane region" description="Helical" evidence="6">
    <location>
        <begin position="322"/>
        <end position="348"/>
    </location>
</feature>
<dbReference type="EMBL" id="JACVDC010000003">
    <property type="protein sequence ID" value="MBC9794749.1"/>
    <property type="molecule type" value="Genomic_DNA"/>
</dbReference>
<evidence type="ECO:0000259" key="7">
    <source>
        <dbReference type="Pfam" id="PF02687"/>
    </source>
</evidence>
<dbReference type="Pfam" id="PF02687">
    <property type="entry name" value="FtsX"/>
    <property type="match status" value="2"/>
</dbReference>
<gene>
    <name evidence="9" type="ORF">IBL28_02120</name>
</gene>
<dbReference type="InterPro" id="IPR025857">
    <property type="entry name" value="MacB_PCD"/>
</dbReference>
<feature type="transmembrane region" description="Helical" evidence="6">
    <location>
        <begin position="672"/>
        <end position="696"/>
    </location>
</feature>
<dbReference type="RefSeq" id="WP_187963908.1">
    <property type="nucleotide sequence ID" value="NZ_JACVDC010000003.1"/>
</dbReference>
<keyword evidence="4 6" id="KW-1133">Transmembrane helix</keyword>
<keyword evidence="10" id="KW-1185">Reference proteome</keyword>
<name>A0A926JP28_9FLAO</name>
<feature type="domain" description="ABC3 transporter permease C-terminal" evidence="7">
    <location>
        <begin position="282"/>
        <end position="395"/>
    </location>
</feature>
<dbReference type="AlphaFoldDB" id="A0A926JP28"/>